<evidence type="ECO:0000259" key="3">
    <source>
        <dbReference type="PROSITE" id="PS50057"/>
    </source>
</evidence>
<protein>
    <recommendedName>
        <fullName evidence="3">FERM domain-containing protein</fullName>
    </recommendedName>
</protein>
<feature type="compositionally biased region" description="Polar residues" evidence="2">
    <location>
        <begin position="412"/>
        <end position="422"/>
    </location>
</feature>
<dbReference type="Pfam" id="PF08736">
    <property type="entry name" value="FA"/>
    <property type="match status" value="1"/>
</dbReference>
<comment type="caution">
    <text evidence="4">The sequence shown here is derived from an EMBL/GenBank/DDBJ whole genome shotgun (WGS) entry which is preliminary data.</text>
</comment>
<dbReference type="CDD" id="cd14473">
    <property type="entry name" value="FERM_B-lobe"/>
    <property type="match status" value="1"/>
</dbReference>
<feature type="compositionally biased region" description="Pro residues" evidence="2">
    <location>
        <begin position="63"/>
        <end position="74"/>
    </location>
</feature>
<dbReference type="SMART" id="SM00295">
    <property type="entry name" value="B41"/>
    <property type="match status" value="1"/>
</dbReference>
<organism evidence="4 5">
    <name type="scientific">Pomacea canaliculata</name>
    <name type="common">Golden apple snail</name>
    <dbReference type="NCBI Taxonomy" id="400727"/>
    <lineage>
        <taxon>Eukaryota</taxon>
        <taxon>Metazoa</taxon>
        <taxon>Spiralia</taxon>
        <taxon>Lophotrochozoa</taxon>
        <taxon>Mollusca</taxon>
        <taxon>Gastropoda</taxon>
        <taxon>Caenogastropoda</taxon>
        <taxon>Architaenioglossa</taxon>
        <taxon>Ampullarioidea</taxon>
        <taxon>Ampullariidae</taxon>
        <taxon>Pomacea</taxon>
    </lineage>
</organism>
<dbReference type="Proteomes" id="UP000245119">
    <property type="component" value="Linkage Group LG10"/>
</dbReference>
<feature type="compositionally biased region" description="Polar residues" evidence="2">
    <location>
        <begin position="443"/>
        <end position="453"/>
    </location>
</feature>
<dbReference type="OrthoDB" id="6589456at2759"/>
<keyword evidence="1" id="KW-0597">Phosphoprotein</keyword>
<dbReference type="GO" id="GO:0005886">
    <property type="term" value="C:plasma membrane"/>
    <property type="evidence" value="ECO:0007669"/>
    <property type="project" value="TreeGrafter"/>
</dbReference>
<dbReference type="InterPro" id="IPR000798">
    <property type="entry name" value="Ez/rad/moesin-like"/>
</dbReference>
<evidence type="ECO:0000256" key="1">
    <source>
        <dbReference type="ARBA" id="ARBA00022553"/>
    </source>
</evidence>
<dbReference type="InterPro" id="IPR014847">
    <property type="entry name" value="FA"/>
</dbReference>
<dbReference type="PROSITE" id="PS50057">
    <property type="entry name" value="FERM_3"/>
    <property type="match status" value="1"/>
</dbReference>
<dbReference type="InterPro" id="IPR000299">
    <property type="entry name" value="FERM_domain"/>
</dbReference>
<dbReference type="SUPFAM" id="SSF50729">
    <property type="entry name" value="PH domain-like"/>
    <property type="match status" value="1"/>
</dbReference>
<reference evidence="4 5" key="1">
    <citation type="submission" date="2018-04" db="EMBL/GenBank/DDBJ databases">
        <title>The genome of golden apple snail Pomacea canaliculata provides insight into stress tolerance and invasive adaptation.</title>
        <authorList>
            <person name="Liu C."/>
            <person name="Liu B."/>
            <person name="Ren Y."/>
            <person name="Zhang Y."/>
            <person name="Wang H."/>
            <person name="Li S."/>
            <person name="Jiang F."/>
            <person name="Yin L."/>
            <person name="Zhang G."/>
            <person name="Qian W."/>
            <person name="Fan W."/>
        </authorList>
    </citation>
    <scope>NUCLEOTIDE SEQUENCE [LARGE SCALE GENOMIC DNA]</scope>
    <source>
        <strain evidence="4">SZHN2017</strain>
        <tissue evidence="4">Muscle</tissue>
    </source>
</reference>
<dbReference type="STRING" id="400727.A0A2T7NNE8"/>
<dbReference type="InterPro" id="IPR018980">
    <property type="entry name" value="FERM_PH-like_C"/>
</dbReference>
<dbReference type="InterPro" id="IPR029071">
    <property type="entry name" value="Ubiquitin-like_domsf"/>
</dbReference>
<dbReference type="AlphaFoldDB" id="A0A2T7NNE8"/>
<dbReference type="PRINTS" id="PR00935">
    <property type="entry name" value="BAND41"/>
</dbReference>
<gene>
    <name evidence="4" type="ORF">C0Q70_15931</name>
</gene>
<feature type="region of interest" description="Disordered" evidence="2">
    <location>
        <begin position="54"/>
        <end position="80"/>
    </location>
</feature>
<name>A0A2T7NNE8_POMCA</name>
<dbReference type="InterPro" id="IPR019749">
    <property type="entry name" value="Band_41_domain"/>
</dbReference>
<dbReference type="InterPro" id="IPR014352">
    <property type="entry name" value="FERM/acyl-CoA-bd_prot_sf"/>
</dbReference>
<dbReference type="PRINTS" id="PR00661">
    <property type="entry name" value="ERMFAMILY"/>
</dbReference>
<dbReference type="GO" id="GO:0031032">
    <property type="term" value="P:actomyosin structure organization"/>
    <property type="evidence" value="ECO:0007669"/>
    <property type="project" value="TreeGrafter"/>
</dbReference>
<sequence length="637" mass="72406">MASLPSAASLAPDTTANGTAVRDEARYSAEVLLKFPQWEIVLPQSQVHQNLCASVSGARQQPPQTPQAQTPPPQKRGLTRKSRPVICRVLLLDGEVMETSIHKKALGSVLYERVCDHLDLLEKEFFGLTYRDPLDGTLYWLDVNKTVSHQKRRGKWEFEFGVRFFPPDPTVMKESLSRYLVCLQIRKDIASGKLPCTFATQAVLGSFIVQADLGDWEPEEHGEGIGYIRDIPFAPDQSVELLEKIAELHKDRKGMTPEEAELQYLEYAKKIALYGIHLHQAKDSDYVDIQIGIGASGISVYRENLRINRFVWPKVLKISYRRNKFLLRIRPGEFETFESWIVFKLPSNKLAKRLWKQAVEHHAFLRLREASEARRGILPRFGSKYRYSGRTLYEARVNTADRQQPFFERTASKQYLNNNPSRSMDELPTKRPNQLPPHRDPNLSITSADESFDTYTIDSPTERAVENSRIIHSRINEEDESRDLHLPDRNTFLGEDNHVTREETVIRQEGDRVVTEIKVEHRFVRREVQKEDDITERLPSPPEEDPGKKRKAEKRGVPTALAAVLSSSGPSAKVHGENGPRGSSDSENDAKSKPAPKQKPPKAPKPDVKKKFIRLQSELKNDAETGADAGAKTINLQ</sequence>
<dbReference type="Pfam" id="PF09379">
    <property type="entry name" value="FERM_N"/>
    <property type="match status" value="1"/>
</dbReference>
<evidence type="ECO:0000313" key="5">
    <source>
        <dbReference type="Proteomes" id="UP000245119"/>
    </source>
</evidence>
<feature type="domain" description="FERM" evidence="3">
    <location>
        <begin position="85"/>
        <end position="369"/>
    </location>
</feature>
<dbReference type="SUPFAM" id="SSF47031">
    <property type="entry name" value="Second domain of FERM"/>
    <property type="match status" value="1"/>
</dbReference>
<accession>A0A2T7NNE8</accession>
<dbReference type="Pfam" id="PF00373">
    <property type="entry name" value="FERM_M"/>
    <property type="match status" value="1"/>
</dbReference>
<evidence type="ECO:0000313" key="4">
    <source>
        <dbReference type="EMBL" id="PVD22676.1"/>
    </source>
</evidence>
<dbReference type="InterPro" id="IPR035963">
    <property type="entry name" value="FERM_2"/>
</dbReference>
<dbReference type="Gene3D" id="2.30.29.30">
    <property type="entry name" value="Pleckstrin-homology domain (PH domain)/Phosphotyrosine-binding domain (PTB)"/>
    <property type="match status" value="1"/>
</dbReference>
<dbReference type="SMART" id="SM01195">
    <property type="entry name" value="FA"/>
    <property type="match status" value="1"/>
</dbReference>
<dbReference type="InterPro" id="IPR018979">
    <property type="entry name" value="FERM_N"/>
</dbReference>
<dbReference type="SUPFAM" id="SSF54236">
    <property type="entry name" value="Ubiquitin-like"/>
    <property type="match status" value="1"/>
</dbReference>
<dbReference type="PANTHER" id="PTHR23280:SF21">
    <property type="entry name" value="PROTEIN 4.1 HOMOLOG"/>
    <property type="match status" value="1"/>
</dbReference>
<evidence type="ECO:0000256" key="2">
    <source>
        <dbReference type="SAM" id="MobiDB-lite"/>
    </source>
</evidence>
<dbReference type="SMART" id="SM01196">
    <property type="entry name" value="FERM_C"/>
    <property type="match status" value="1"/>
</dbReference>
<dbReference type="Pfam" id="PF09380">
    <property type="entry name" value="FERM_C"/>
    <property type="match status" value="1"/>
</dbReference>
<proteinExistence type="predicted"/>
<dbReference type="GO" id="GO:0005856">
    <property type="term" value="C:cytoskeleton"/>
    <property type="evidence" value="ECO:0007669"/>
    <property type="project" value="TreeGrafter"/>
</dbReference>
<dbReference type="Gene3D" id="1.20.80.10">
    <property type="match status" value="1"/>
</dbReference>
<dbReference type="InterPro" id="IPR019748">
    <property type="entry name" value="FERM_central"/>
</dbReference>
<dbReference type="Gene3D" id="3.10.20.90">
    <property type="entry name" value="Phosphatidylinositol 3-kinase Catalytic Subunit, Chain A, domain 1"/>
    <property type="match status" value="1"/>
</dbReference>
<dbReference type="InterPro" id="IPR011993">
    <property type="entry name" value="PH-like_dom_sf"/>
</dbReference>
<dbReference type="EMBL" id="PZQS01000010">
    <property type="protein sequence ID" value="PVD22676.1"/>
    <property type="molecule type" value="Genomic_DNA"/>
</dbReference>
<dbReference type="GO" id="GO:0008092">
    <property type="term" value="F:cytoskeletal protein binding"/>
    <property type="evidence" value="ECO:0007669"/>
    <property type="project" value="InterPro"/>
</dbReference>
<feature type="region of interest" description="Disordered" evidence="2">
    <location>
        <begin position="529"/>
        <end position="637"/>
    </location>
</feature>
<feature type="region of interest" description="Disordered" evidence="2">
    <location>
        <begin position="411"/>
        <end position="453"/>
    </location>
</feature>
<keyword evidence="5" id="KW-1185">Reference proteome</keyword>
<dbReference type="PANTHER" id="PTHR23280">
    <property type="entry name" value="4.1 G PROTEIN"/>
    <property type="match status" value="1"/>
</dbReference>
<dbReference type="FunFam" id="2.30.29.30:FF:000001">
    <property type="entry name" value="Erythrocyte membrane protein band 4.1"/>
    <property type="match status" value="1"/>
</dbReference>